<organism evidence="1 2">
    <name type="scientific">Shewanella hanedai</name>
    <name type="common">Alteromonas hanedai</name>
    <dbReference type="NCBI Taxonomy" id="25"/>
    <lineage>
        <taxon>Bacteria</taxon>
        <taxon>Pseudomonadati</taxon>
        <taxon>Pseudomonadota</taxon>
        <taxon>Gammaproteobacteria</taxon>
        <taxon>Alteromonadales</taxon>
        <taxon>Shewanellaceae</taxon>
        <taxon>Shewanella</taxon>
    </lineage>
</organism>
<sequence length="121" mass="14200">MLISQGKPEEVFVLREFNVLIDIEKLIGAINRNSIKYLFEPMDISEIECCVRSDIIEKIHIENMCLNRSNEPIIITTLGDKDRIIDGNHRFVKRKNDGFNSCKVVYIEQSELKEFIEQFQH</sequence>
<gene>
    <name evidence="1" type="ORF">FN961_25120</name>
</gene>
<name>A0A553JDY7_SHEHA</name>
<evidence type="ECO:0000313" key="2">
    <source>
        <dbReference type="Proteomes" id="UP000318126"/>
    </source>
</evidence>
<dbReference type="RefSeq" id="WP_144042887.1">
    <property type="nucleotide sequence ID" value="NZ_BMPL01000011.1"/>
</dbReference>
<reference evidence="2" key="1">
    <citation type="submission" date="2019-07" db="EMBL/GenBank/DDBJ databases">
        <title>Shewanella sp. YLB-08 draft genomic sequence.</title>
        <authorList>
            <person name="Yu L."/>
        </authorList>
    </citation>
    <scope>NUCLEOTIDE SEQUENCE [LARGE SCALE GENOMIC DNA]</scope>
    <source>
        <strain evidence="2">JCM 20706</strain>
    </source>
</reference>
<dbReference type="Proteomes" id="UP000318126">
    <property type="component" value="Unassembled WGS sequence"/>
</dbReference>
<proteinExistence type="predicted"/>
<comment type="caution">
    <text evidence="1">The sequence shown here is derived from an EMBL/GenBank/DDBJ whole genome shotgun (WGS) entry which is preliminary data.</text>
</comment>
<evidence type="ECO:0008006" key="3">
    <source>
        <dbReference type="Google" id="ProtNLM"/>
    </source>
</evidence>
<evidence type="ECO:0000313" key="1">
    <source>
        <dbReference type="EMBL" id="TRY10640.1"/>
    </source>
</evidence>
<keyword evidence="2" id="KW-1185">Reference proteome</keyword>
<protein>
    <recommendedName>
        <fullName evidence="3">ParB/Sulfiredoxin domain-containing protein</fullName>
    </recommendedName>
</protein>
<dbReference type="EMBL" id="VKGK01000057">
    <property type="protein sequence ID" value="TRY10640.1"/>
    <property type="molecule type" value="Genomic_DNA"/>
</dbReference>
<dbReference type="AlphaFoldDB" id="A0A553JDY7"/>
<accession>A0A553JDY7</accession>
<dbReference type="OrthoDB" id="9908244at2"/>